<dbReference type="RefSeq" id="WP_377603724.1">
    <property type="nucleotide sequence ID" value="NZ_JBHUME010000008.1"/>
</dbReference>
<comment type="similarity">
    <text evidence="2 14">Belongs to the Cob(I)alamin adenosyltransferase family.</text>
</comment>
<dbReference type="SUPFAM" id="SSF89028">
    <property type="entry name" value="Cobalamin adenosyltransferase-like"/>
    <property type="match status" value="1"/>
</dbReference>
<comment type="catalytic activity">
    <reaction evidence="12 14">
        <text>2 cob(II)yrinate a,c diamide + reduced [electron-transfer flavoprotein] + 2 ATP = 2 adenosylcob(III)yrinate a,c-diamide + 2 triphosphate + oxidized [electron-transfer flavoprotein] + 3 H(+)</text>
        <dbReference type="Rhea" id="RHEA:11528"/>
        <dbReference type="Rhea" id="RHEA-COMP:10685"/>
        <dbReference type="Rhea" id="RHEA-COMP:10686"/>
        <dbReference type="ChEBI" id="CHEBI:15378"/>
        <dbReference type="ChEBI" id="CHEBI:18036"/>
        <dbReference type="ChEBI" id="CHEBI:30616"/>
        <dbReference type="ChEBI" id="CHEBI:57692"/>
        <dbReference type="ChEBI" id="CHEBI:58307"/>
        <dbReference type="ChEBI" id="CHEBI:58503"/>
        <dbReference type="ChEBI" id="CHEBI:58537"/>
        <dbReference type="EC" id="2.5.1.17"/>
    </reaction>
</comment>
<evidence type="ECO:0000256" key="1">
    <source>
        <dbReference type="ARBA" id="ARBA00005121"/>
    </source>
</evidence>
<dbReference type="Gene3D" id="1.20.1200.10">
    <property type="entry name" value="Cobalamin adenosyltransferase-like"/>
    <property type="match status" value="1"/>
</dbReference>
<dbReference type="InterPro" id="IPR036451">
    <property type="entry name" value="CblAdoTrfase-like_sf"/>
</dbReference>
<evidence type="ECO:0000313" key="17">
    <source>
        <dbReference type="Proteomes" id="UP001597541"/>
    </source>
</evidence>
<evidence type="ECO:0000256" key="2">
    <source>
        <dbReference type="ARBA" id="ARBA00007487"/>
    </source>
</evidence>
<evidence type="ECO:0000256" key="10">
    <source>
        <dbReference type="ARBA" id="ARBA00033334"/>
    </source>
</evidence>
<sequence>MNIYTRTGDKGQTSVIGGRVSKNHAQVEAYGTIDELNCFVGQAISSLPAERFEDLREHLTEIQNELFDCGSDLAFANPEGKQYKVTGDMITRLEEWIDRYDAENPDITRFILPGGTMTASLLHVCRTVCRRAERRVVTLAEQQPIHEEARAYLNRLSDFFFVAARTANAREGVQDVEYIRSAEVFRKKS</sequence>
<dbReference type="GO" id="GO:0008817">
    <property type="term" value="F:corrinoid adenosyltransferase activity"/>
    <property type="evidence" value="ECO:0007669"/>
    <property type="project" value="UniProtKB-EC"/>
</dbReference>
<gene>
    <name evidence="16" type="ORF">ACFSUF_14780</name>
</gene>
<keyword evidence="5 14" id="KW-0169">Cobalamin biosynthesis</keyword>
<keyword evidence="7 14" id="KW-0547">Nucleotide-binding</keyword>
<evidence type="ECO:0000256" key="4">
    <source>
        <dbReference type="ARBA" id="ARBA00020963"/>
    </source>
</evidence>
<proteinExistence type="inferred from homology"/>
<reference evidence="17" key="1">
    <citation type="journal article" date="2019" name="Int. J. Syst. Evol. Microbiol.">
        <title>The Global Catalogue of Microorganisms (GCM) 10K type strain sequencing project: providing services to taxonomists for standard genome sequencing and annotation.</title>
        <authorList>
            <consortium name="The Broad Institute Genomics Platform"/>
            <consortium name="The Broad Institute Genome Sequencing Center for Infectious Disease"/>
            <person name="Wu L."/>
            <person name="Ma J."/>
        </authorList>
    </citation>
    <scope>NUCLEOTIDE SEQUENCE [LARGE SCALE GENOMIC DNA]</scope>
    <source>
        <strain evidence="17">KCTC 3950</strain>
    </source>
</reference>
<dbReference type="EMBL" id="JBHUME010000008">
    <property type="protein sequence ID" value="MFD2613694.1"/>
    <property type="molecule type" value="Genomic_DNA"/>
</dbReference>
<dbReference type="InterPro" id="IPR016030">
    <property type="entry name" value="CblAdoTrfase-like"/>
</dbReference>
<dbReference type="EC" id="2.5.1.17" evidence="3 14"/>
<dbReference type="Proteomes" id="UP001597541">
    <property type="component" value="Unassembled WGS sequence"/>
</dbReference>
<keyword evidence="8 14" id="KW-0067">ATP-binding</keyword>
<dbReference type="Pfam" id="PF01923">
    <property type="entry name" value="Cob_adeno_trans"/>
    <property type="match status" value="1"/>
</dbReference>
<evidence type="ECO:0000256" key="12">
    <source>
        <dbReference type="ARBA" id="ARBA00048555"/>
    </source>
</evidence>
<evidence type="ECO:0000256" key="13">
    <source>
        <dbReference type="ARBA" id="ARBA00048692"/>
    </source>
</evidence>
<dbReference type="NCBIfam" id="TIGR00636">
    <property type="entry name" value="PduO_Nterm"/>
    <property type="match status" value="1"/>
</dbReference>
<keyword evidence="17" id="KW-1185">Reference proteome</keyword>
<evidence type="ECO:0000259" key="15">
    <source>
        <dbReference type="Pfam" id="PF01923"/>
    </source>
</evidence>
<accession>A0ABW5PFJ7</accession>
<evidence type="ECO:0000256" key="3">
    <source>
        <dbReference type="ARBA" id="ARBA00012454"/>
    </source>
</evidence>
<comment type="pathway">
    <text evidence="1 14">Cofactor biosynthesis; adenosylcobalamin biosynthesis; adenosylcobalamin from cob(II)yrinate a,c-diamide: step 2/7.</text>
</comment>
<feature type="domain" description="Cobalamin adenosyltransferase-like" evidence="15">
    <location>
        <begin position="3"/>
        <end position="167"/>
    </location>
</feature>
<dbReference type="PANTHER" id="PTHR12213:SF0">
    <property type="entry name" value="CORRINOID ADENOSYLTRANSFERASE MMAB"/>
    <property type="match status" value="1"/>
</dbReference>
<dbReference type="InterPro" id="IPR029499">
    <property type="entry name" value="PduO-typ"/>
</dbReference>
<evidence type="ECO:0000313" key="16">
    <source>
        <dbReference type="EMBL" id="MFD2613694.1"/>
    </source>
</evidence>
<dbReference type="PANTHER" id="PTHR12213">
    <property type="entry name" value="CORRINOID ADENOSYLTRANSFERASE"/>
    <property type="match status" value="1"/>
</dbReference>
<name>A0ABW5PFJ7_9BACL</name>
<evidence type="ECO:0000256" key="5">
    <source>
        <dbReference type="ARBA" id="ARBA00022573"/>
    </source>
</evidence>
<evidence type="ECO:0000256" key="11">
    <source>
        <dbReference type="ARBA" id="ARBA00033354"/>
    </source>
</evidence>
<organism evidence="16 17">
    <name type="scientific">Paenibacillus gansuensis</name>
    <dbReference type="NCBI Taxonomy" id="306542"/>
    <lineage>
        <taxon>Bacteria</taxon>
        <taxon>Bacillati</taxon>
        <taxon>Bacillota</taxon>
        <taxon>Bacilli</taxon>
        <taxon>Bacillales</taxon>
        <taxon>Paenibacillaceae</taxon>
        <taxon>Paenibacillus</taxon>
    </lineage>
</organism>
<comment type="caution">
    <text evidence="16">The sequence shown here is derived from an EMBL/GenBank/DDBJ whole genome shotgun (WGS) entry which is preliminary data.</text>
</comment>
<comment type="catalytic activity">
    <reaction evidence="13 14">
        <text>2 cob(II)alamin + reduced [electron-transfer flavoprotein] + 2 ATP = 2 adenosylcob(III)alamin + 2 triphosphate + oxidized [electron-transfer flavoprotein] + 3 H(+)</text>
        <dbReference type="Rhea" id="RHEA:28671"/>
        <dbReference type="Rhea" id="RHEA-COMP:10685"/>
        <dbReference type="Rhea" id="RHEA-COMP:10686"/>
        <dbReference type="ChEBI" id="CHEBI:15378"/>
        <dbReference type="ChEBI" id="CHEBI:16304"/>
        <dbReference type="ChEBI" id="CHEBI:18036"/>
        <dbReference type="ChEBI" id="CHEBI:18408"/>
        <dbReference type="ChEBI" id="CHEBI:30616"/>
        <dbReference type="ChEBI" id="CHEBI:57692"/>
        <dbReference type="ChEBI" id="CHEBI:58307"/>
        <dbReference type="EC" id="2.5.1.17"/>
    </reaction>
</comment>
<evidence type="ECO:0000256" key="9">
    <source>
        <dbReference type="ARBA" id="ARBA00031529"/>
    </source>
</evidence>
<evidence type="ECO:0000256" key="8">
    <source>
        <dbReference type="ARBA" id="ARBA00022840"/>
    </source>
</evidence>
<evidence type="ECO:0000256" key="14">
    <source>
        <dbReference type="RuleBase" id="RU366026"/>
    </source>
</evidence>
<keyword evidence="6 14" id="KW-0808">Transferase</keyword>
<protein>
    <recommendedName>
        <fullName evidence="4 14">Corrinoid adenosyltransferase</fullName>
        <ecNumber evidence="3 14">2.5.1.17</ecNumber>
    </recommendedName>
    <alternativeName>
        <fullName evidence="9 14">Cob(II)alamin adenosyltransferase</fullName>
    </alternativeName>
    <alternativeName>
        <fullName evidence="11 14">Cob(II)yrinic acid a,c-diamide adenosyltransferase</fullName>
    </alternativeName>
    <alternativeName>
        <fullName evidence="10 14">Cobinamide/cobalamin adenosyltransferase</fullName>
    </alternativeName>
</protein>
<evidence type="ECO:0000256" key="6">
    <source>
        <dbReference type="ARBA" id="ARBA00022679"/>
    </source>
</evidence>
<evidence type="ECO:0000256" key="7">
    <source>
        <dbReference type="ARBA" id="ARBA00022741"/>
    </source>
</evidence>